<keyword evidence="1" id="KW-0880">Kelch repeat</keyword>
<dbReference type="SUPFAM" id="SSF117281">
    <property type="entry name" value="Kelch motif"/>
    <property type="match status" value="1"/>
</dbReference>
<dbReference type="STRING" id="118200.A0A093GAE6"/>
<dbReference type="InterPro" id="IPR006652">
    <property type="entry name" value="Kelch_1"/>
</dbReference>
<gene>
    <name evidence="2" type="ORF">N307_07834</name>
</gene>
<dbReference type="Gene3D" id="2.120.10.80">
    <property type="entry name" value="Kelch-type beta propeller"/>
    <property type="match status" value="1"/>
</dbReference>
<dbReference type="InterPro" id="IPR015915">
    <property type="entry name" value="Kelch-typ_b-propeller"/>
</dbReference>
<accession>A0A093GAE6</accession>
<dbReference type="Pfam" id="PF01344">
    <property type="entry name" value="Kelch_1"/>
    <property type="match status" value="1"/>
</dbReference>
<evidence type="ECO:0000313" key="2">
    <source>
        <dbReference type="EMBL" id="KFV66148.1"/>
    </source>
</evidence>
<protein>
    <submittedName>
        <fullName evidence="2">Kelch-like 8</fullName>
    </submittedName>
</protein>
<name>A0A093GAE6_DRYPU</name>
<dbReference type="EMBL" id="KL215695">
    <property type="protein sequence ID" value="KFV66148.1"/>
    <property type="molecule type" value="Genomic_DNA"/>
</dbReference>
<sequence>RRGIALASLGGPIYAIGGLDDNTCFSDVERYDIECDRWSAVAPMNTPRGGVGSVALLVSATLALPCWAQLSHTAAHSHRAAGGAEPLNFPFPRLPISKPAKEPLCQEGSGGAERAELSSAEQRGRICPQGALLSGTVCPAGRPSATASCCQAAEGGPGTDCCVSSVPLARRWELVGSVSHCRAGAGVAVCSCLSSQIRDVGQGSSNVVDCM</sequence>
<feature type="non-terminal residue" evidence="2">
    <location>
        <position position="1"/>
    </location>
</feature>
<feature type="non-terminal residue" evidence="2">
    <location>
        <position position="211"/>
    </location>
</feature>
<evidence type="ECO:0000256" key="1">
    <source>
        <dbReference type="ARBA" id="ARBA00022441"/>
    </source>
</evidence>
<reference evidence="2 3" key="1">
    <citation type="submission" date="2014-04" db="EMBL/GenBank/DDBJ databases">
        <title>Genome evolution of avian class.</title>
        <authorList>
            <person name="Zhang G."/>
            <person name="Li C."/>
        </authorList>
    </citation>
    <scope>NUCLEOTIDE SEQUENCE [LARGE SCALE GENOMIC DNA]</scope>
    <source>
        <strain evidence="2">BGI_N307</strain>
    </source>
</reference>
<dbReference type="AlphaFoldDB" id="A0A093GAE6"/>
<dbReference type="SMART" id="SM00612">
    <property type="entry name" value="Kelch"/>
    <property type="match status" value="1"/>
</dbReference>
<keyword evidence="3" id="KW-1185">Reference proteome</keyword>
<dbReference type="Proteomes" id="UP000053875">
    <property type="component" value="Unassembled WGS sequence"/>
</dbReference>
<organism evidence="2 3">
    <name type="scientific">Dryobates pubescens</name>
    <name type="common">Downy woodpecker</name>
    <name type="synonym">Picoides pubescens</name>
    <dbReference type="NCBI Taxonomy" id="118200"/>
    <lineage>
        <taxon>Eukaryota</taxon>
        <taxon>Metazoa</taxon>
        <taxon>Chordata</taxon>
        <taxon>Craniata</taxon>
        <taxon>Vertebrata</taxon>
        <taxon>Euteleostomi</taxon>
        <taxon>Archelosauria</taxon>
        <taxon>Archosauria</taxon>
        <taxon>Dinosauria</taxon>
        <taxon>Saurischia</taxon>
        <taxon>Theropoda</taxon>
        <taxon>Coelurosauria</taxon>
        <taxon>Aves</taxon>
        <taxon>Neognathae</taxon>
        <taxon>Neoaves</taxon>
        <taxon>Telluraves</taxon>
        <taxon>Coraciimorphae</taxon>
        <taxon>Piciformes</taxon>
        <taxon>Picidae</taxon>
        <taxon>Dryobates</taxon>
    </lineage>
</organism>
<proteinExistence type="predicted"/>
<evidence type="ECO:0000313" key="3">
    <source>
        <dbReference type="Proteomes" id="UP000053875"/>
    </source>
</evidence>